<evidence type="ECO:0000313" key="2">
    <source>
        <dbReference type="Proteomes" id="UP000294847"/>
    </source>
</evidence>
<evidence type="ECO:0000313" key="1">
    <source>
        <dbReference type="EMBL" id="QBZ53331.1"/>
    </source>
</evidence>
<name>A0A4P7MVR5_PYROR</name>
<gene>
    <name evidence="1" type="ORF">PoMZ_09008</name>
</gene>
<reference evidence="1 2" key="1">
    <citation type="journal article" date="2019" name="Mol. Biol. Evol.">
        <title>Blast fungal genomes show frequent chromosomal changes, gene gains and losses, and effector gene turnover.</title>
        <authorList>
            <person name="Gomez Luciano L.B."/>
            <person name="Jason Tsai I."/>
            <person name="Chuma I."/>
            <person name="Tosa Y."/>
            <person name="Chen Y.H."/>
            <person name="Li J.Y."/>
            <person name="Li M.Y."/>
            <person name="Jade Lu M.Y."/>
            <person name="Nakayashiki H."/>
            <person name="Li W.H."/>
        </authorList>
    </citation>
    <scope>NUCLEOTIDE SEQUENCE [LARGE SCALE GENOMIC DNA]</scope>
    <source>
        <strain evidence="1">MZ5-1-6</strain>
    </source>
</reference>
<protein>
    <submittedName>
        <fullName evidence="1">Uncharacterized protein</fullName>
    </submittedName>
</protein>
<organism evidence="1 2">
    <name type="scientific">Pyricularia oryzae</name>
    <name type="common">Rice blast fungus</name>
    <name type="synonym">Magnaporthe oryzae</name>
    <dbReference type="NCBI Taxonomy" id="318829"/>
    <lineage>
        <taxon>Eukaryota</taxon>
        <taxon>Fungi</taxon>
        <taxon>Dikarya</taxon>
        <taxon>Ascomycota</taxon>
        <taxon>Pezizomycotina</taxon>
        <taxon>Sordariomycetes</taxon>
        <taxon>Sordariomycetidae</taxon>
        <taxon>Magnaporthales</taxon>
        <taxon>Pyriculariaceae</taxon>
        <taxon>Pyricularia</taxon>
    </lineage>
</organism>
<proteinExistence type="predicted"/>
<dbReference type="AlphaFoldDB" id="A0A4P7MVR5"/>
<accession>A0A4P7MVR5</accession>
<dbReference type="EMBL" id="CP034204">
    <property type="protein sequence ID" value="QBZ53331.1"/>
    <property type="molecule type" value="Genomic_DNA"/>
</dbReference>
<dbReference type="Proteomes" id="UP000294847">
    <property type="component" value="Chromosome 1"/>
</dbReference>
<sequence>MSTYERLRDERCSLYKRAFPDANWDAAREECASLPTVADRVAYITDNFPGLIRIACLNAADPIQAHVERARKAFTQIIRHPDNAGKTGADLGLTGVPPIMLSDPLDRYAVNSSIFTLGEAGEIARSTPKVHGGATVHVLMFFLPSRDGDPSAMHGDILVIPDDERDELYINSTSISYQGPMFHKERTAMMENLGVTELDRATSDATLDRLLLADDISVWGGDGITVFLKKEHAFLSSVELLSQVRNPALEKLANGAPCMPLFDLRMSCSVKVTKEEHMALRRLKTLGDLSVSRGHVLMAGRGTPENSCFFGCFYDLSSVKQGFYPPEKVYATHGEQLIHDLIDRADGVYLAKEADRRLRITDYIEDRDEYFQVAPKQAGHETIKKFFESPSLFNLYQGGSKVSWANRYTTYADPLPEDVLRFFALATDIFATHVEELAASLP</sequence>